<proteinExistence type="predicted"/>
<name>A0ACC2BWE4_DIPCM</name>
<evidence type="ECO:0000313" key="2">
    <source>
        <dbReference type="Proteomes" id="UP001162992"/>
    </source>
</evidence>
<accession>A0ACC2BWE4</accession>
<gene>
    <name evidence="1" type="ORF">O6H91_13G077100</name>
</gene>
<dbReference type="EMBL" id="CM055104">
    <property type="protein sequence ID" value="KAJ7534051.1"/>
    <property type="molecule type" value="Genomic_DNA"/>
</dbReference>
<keyword evidence="2" id="KW-1185">Reference proteome</keyword>
<dbReference type="Proteomes" id="UP001162992">
    <property type="component" value="Chromosome 13"/>
</dbReference>
<evidence type="ECO:0000313" key="1">
    <source>
        <dbReference type="EMBL" id="KAJ7534051.1"/>
    </source>
</evidence>
<sequence>MWSWATDGTVDIPEANWSPGNEYDYMLWERLGENNDSIAPDSEELLQDAWTNGCKRLHRREPSFSSPRMLETISSETGKLSNSESKLVLEDCSAEINNFSRQSPALVDLETVVSLRTQGCDGFSLADEKLQRQNKDAASQSISQEQLLSFNTFHGKPSVDIIDIVKSGKDESSLTSLDRLALPDVSSSEVEKNLYEEVEHDDRAGAVNNCQWEHIGIMEDMENFLEGSDSSVGEAGVSKPYSLQWSSPLSPSTPATFISNIAQTGETSPGLMGSHLNGELKLNGIASTSSTSAGALEKTGGSFRDRFFLSRAKNHEDQFQPLTLPAELQQRDYLPSQLSARRDLNATTQVPQSNGLTLQDAPVALADNVQAQGAQALSFSCINKAKQMGGQPAKRMWSEEMRNIEFSPRNIQYLSLGETPRPADLALQHSLPVQQSPRPLPLSSSIHEILPLPDAGVSPQAVLQQLPHYSQQLPMPFMPQLHPHALLSSPSSITQQVQLRQAYVDPYQHPHPPPLEKQQFNPQPSTLSDSPVRPPLSGTNMTPQEKIEKLRWRQQIQAKLAVEEKKHQLSNVSPSVGYETFEIQHPAQVPRVARLDQMLYNKQQSQQQPLAPINVEEGAARIAAAHFLPRTSQEIKHNHGGIDGKEPTSNTDLNSREKASHLDAALFHQVESVIMQLDIRTRLSMRDALYRLASSAMQRRAVNDSSSGEREPSSHMSRFAGASTLEAPTNPIDRTIANLLFHKQPVSSPKSQVYPLSTADARIPTSPSAIGHSRLWAMQTPGAEAHLNWGIPMQGFAFVSNGQNVDFSRSF</sequence>
<organism evidence="1 2">
    <name type="scientific">Diphasiastrum complanatum</name>
    <name type="common">Issler's clubmoss</name>
    <name type="synonym">Lycopodium complanatum</name>
    <dbReference type="NCBI Taxonomy" id="34168"/>
    <lineage>
        <taxon>Eukaryota</taxon>
        <taxon>Viridiplantae</taxon>
        <taxon>Streptophyta</taxon>
        <taxon>Embryophyta</taxon>
        <taxon>Tracheophyta</taxon>
        <taxon>Lycopodiopsida</taxon>
        <taxon>Lycopodiales</taxon>
        <taxon>Lycopodiaceae</taxon>
        <taxon>Lycopodioideae</taxon>
        <taxon>Diphasiastrum</taxon>
    </lineage>
</organism>
<protein>
    <submittedName>
        <fullName evidence="1">Uncharacterized protein</fullName>
    </submittedName>
</protein>
<reference evidence="2" key="1">
    <citation type="journal article" date="2024" name="Proc. Natl. Acad. Sci. U.S.A.">
        <title>Extraordinary preservation of gene collinearity over three hundred million years revealed in homosporous lycophytes.</title>
        <authorList>
            <person name="Li C."/>
            <person name="Wickell D."/>
            <person name="Kuo L.Y."/>
            <person name="Chen X."/>
            <person name="Nie B."/>
            <person name="Liao X."/>
            <person name="Peng D."/>
            <person name="Ji J."/>
            <person name="Jenkins J."/>
            <person name="Williams M."/>
            <person name="Shu S."/>
            <person name="Plott C."/>
            <person name="Barry K."/>
            <person name="Rajasekar S."/>
            <person name="Grimwood J."/>
            <person name="Han X."/>
            <person name="Sun S."/>
            <person name="Hou Z."/>
            <person name="He W."/>
            <person name="Dai G."/>
            <person name="Sun C."/>
            <person name="Schmutz J."/>
            <person name="Leebens-Mack J.H."/>
            <person name="Li F.W."/>
            <person name="Wang L."/>
        </authorList>
    </citation>
    <scope>NUCLEOTIDE SEQUENCE [LARGE SCALE GENOMIC DNA]</scope>
    <source>
        <strain evidence="2">cv. PW_Plant_1</strain>
    </source>
</reference>
<comment type="caution">
    <text evidence="1">The sequence shown here is derived from an EMBL/GenBank/DDBJ whole genome shotgun (WGS) entry which is preliminary data.</text>
</comment>